<dbReference type="InterPro" id="IPR011049">
    <property type="entry name" value="Serralysin-like_metalloprot_C"/>
</dbReference>
<dbReference type="PROSITE" id="PS00330">
    <property type="entry name" value="HEMOLYSIN_CALCIUM"/>
    <property type="match status" value="2"/>
</dbReference>
<dbReference type="Gene3D" id="2.150.10.10">
    <property type="entry name" value="Serralysin-like metalloprotease, C-terminal"/>
    <property type="match status" value="1"/>
</dbReference>
<dbReference type="Proteomes" id="UP000753908">
    <property type="component" value="Unassembled WGS sequence"/>
</dbReference>
<accession>A0A951PJE3</accession>
<reference evidence="1" key="1">
    <citation type="submission" date="2021-05" db="EMBL/GenBank/DDBJ databases">
        <authorList>
            <person name="Pietrasiak N."/>
            <person name="Ward R."/>
            <person name="Stajich J.E."/>
            <person name="Kurbessoian T."/>
        </authorList>
    </citation>
    <scope>NUCLEOTIDE SEQUENCE</scope>
    <source>
        <strain evidence="1">CPER-KK1</strain>
    </source>
</reference>
<dbReference type="EMBL" id="JAHHIF010000012">
    <property type="protein sequence ID" value="MBW4545060.1"/>
    <property type="molecule type" value="Genomic_DNA"/>
</dbReference>
<dbReference type="PRINTS" id="PR00313">
    <property type="entry name" value="CABNDNGRPT"/>
</dbReference>
<evidence type="ECO:0000313" key="1">
    <source>
        <dbReference type="EMBL" id="MBW4545060.1"/>
    </source>
</evidence>
<name>A0A951PJE3_9CYAN</name>
<dbReference type="SUPFAM" id="SSF51120">
    <property type="entry name" value="beta-Roll"/>
    <property type="match status" value="1"/>
</dbReference>
<protein>
    <submittedName>
        <fullName evidence="1">Type I secretion C-terminal target domain-containing protein</fullName>
    </submittedName>
</protein>
<dbReference type="Pfam" id="PF00353">
    <property type="entry name" value="HemolysinCabind"/>
    <property type="match status" value="1"/>
</dbReference>
<dbReference type="GO" id="GO:0005615">
    <property type="term" value="C:extracellular space"/>
    <property type="evidence" value="ECO:0007669"/>
    <property type="project" value="InterPro"/>
</dbReference>
<dbReference type="InterPro" id="IPR001343">
    <property type="entry name" value="Hemolysn_Ca-bd"/>
</dbReference>
<evidence type="ECO:0000313" key="2">
    <source>
        <dbReference type="Proteomes" id="UP000753908"/>
    </source>
</evidence>
<organism evidence="1 2">
    <name type="scientific">Symplocastrum torsivum CPER-KK1</name>
    <dbReference type="NCBI Taxonomy" id="450513"/>
    <lineage>
        <taxon>Bacteria</taxon>
        <taxon>Bacillati</taxon>
        <taxon>Cyanobacteriota</taxon>
        <taxon>Cyanophyceae</taxon>
        <taxon>Oscillatoriophycideae</taxon>
        <taxon>Oscillatoriales</taxon>
        <taxon>Microcoleaceae</taxon>
        <taxon>Symplocastrum</taxon>
    </lineage>
</organism>
<gene>
    <name evidence="1" type="ORF">KME25_11525</name>
</gene>
<dbReference type="GO" id="GO:0005509">
    <property type="term" value="F:calcium ion binding"/>
    <property type="evidence" value="ECO:0007669"/>
    <property type="project" value="InterPro"/>
</dbReference>
<dbReference type="AlphaFoldDB" id="A0A951PJE3"/>
<dbReference type="NCBIfam" id="TIGR03661">
    <property type="entry name" value="T1SS_VCA0849"/>
    <property type="match status" value="1"/>
</dbReference>
<sequence>MTVSTNSTILTLIGSNGRDTLIGTSGHDIIIGGLGGDTLTGGAGFDQFVYESFSDRTDKITDFNPNQDMVVLTDVFAEIGYQGIDPIADGYLQFVQTGSDARVQIDPDGVDGFHAFRTMAILENVTIESLSVGSNVIV</sequence>
<proteinExistence type="predicted"/>
<dbReference type="InterPro" id="IPR018511">
    <property type="entry name" value="Hemolysin-typ_Ca-bd_CS"/>
</dbReference>
<dbReference type="InterPro" id="IPR019960">
    <property type="entry name" value="T1SS_VCA0849"/>
</dbReference>
<comment type="caution">
    <text evidence="1">The sequence shown here is derived from an EMBL/GenBank/DDBJ whole genome shotgun (WGS) entry which is preliminary data.</text>
</comment>
<reference evidence="1" key="2">
    <citation type="journal article" date="2022" name="Microbiol. Resour. Announc.">
        <title>Metagenome Sequencing to Explore Phylogenomics of Terrestrial Cyanobacteria.</title>
        <authorList>
            <person name="Ward R.D."/>
            <person name="Stajich J.E."/>
            <person name="Johansen J.R."/>
            <person name="Huntemann M."/>
            <person name="Clum A."/>
            <person name="Foster B."/>
            <person name="Foster B."/>
            <person name="Roux S."/>
            <person name="Palaniappan K."/>
            <person name="Varghese N."/>
            <person name="Mukherjee S."/>
            <person name="Reddy T.B.K."/>
            <person name="Daum C."/>
            <person name="Copeland A."/>
            <person name="Chen I.A."/>
            <person name="Ivanova N.N."/>
            <person name="Kyrpides N.C."/>
            <person name="Shapiro N."/>
            <person name="Eloe-Fadrosh E.A."/>
            <person name="Pietrasiak N."/>
        </authorList>
    </citation>
    <scope>NUCLEOTIDE SEQUENCE</scope>
    <source>
        <strain evidence="1">CPER-KK1</strain>
    </source>
</reference>